<organism evidence="3 4">
    <name type="scientific">Mycobacterium saskatchewanense</name>
    <dbReference type="NCBI Taxonomy" id="220927"/>
    <lineage>
        <taxon>Bacteria</taxon>
        <taxon>Bacillati</taxon>
        <taxon>Actinomycetota</taxon>
        <taxon>Actinomycetes</taxon>
        <taxon>Mycobacteriales</taxon>
        <taxon>Mycobacteriaceae</taxon>
        <taxon>Mycobacterium</taxon>
        <taxon>Mycobacterium simiae complex</taxon>
    </lineage>
</organism>
<protein>
    <recommendedName>
        <fullName evidence="2">DUF732 domain-containing protein</fullName>
    </recommendedName>
</protein>
<dbReference type="EMBL" id="LQPR01000049">
    <property type="protein sequence ID" value="ORW69034.1"/>
    <property type="molecule type" value="Genomic_DNA"/>
</dbReference>
<proteinExistence type="predicted"/>
<name>A0AAJ3NMV9_9MYCO</name>
<sequence length="107" mass="11110">MFPPRWLAKLAVPVMIGAALSASTAIALADATDDAFIAQMQKLGFTWPAGDDSDIIAMGHQICADRNGGKTPDQIATDIHSTLGPKGITFADVTSMVSAAESNYCPG</sequence>
<evidence type="ECO:0000313" key="4">
    <source>
        <dbReference type="Proteomes" id="UP000193387"/>
    </source>
</evidence>
<feature type="signal peptide" evidence="1">
    <location>
        <begin position="1"/>
        <end position="29"/>
    </location>
</feature>
<dbReference type="AlphaFoldDB" id="A0AAJ3NMV9"/>
<evidence type="ECO:0000313" key="3">
    <source>
        <dbReference type="EMBL" id="ORW69034.1"/>
    </source>
</evidence>
<feature type="domain" description="DUF732" evidence="2">
    <location>
        <begin position="33"/>
        <end position="106"/>
    </location>
</feature>
<keyword evidence="1" id="KW-0732">Signal</keyword>
<reference evidence="3 4" key="1">
    <citation type="submission" date="2016-01" db="EMBL/GenBank/DDBJ databases">
        <title>The new phylogeny of the genus Mycobacterium.</title>
        <authorList>
            <person name="Tarcisio F."/>
            <person name="Conor M."/>
            <person name="Antonella G."/>
            <person name="Elisabetta G."/>
            <person name="Giulia F.S."/>
            <person name="Sara T."/>
            <person name="Anna F."/>
            <person name="Clotilde B."/>
            <person name="Roberto B."/>
            <person name="Veronica D.S."/>
            <person name="Fabio R."/>
            <person name="Monica P."/>
            <person name="Olivier J."/>
            <person name="Enrico T."/>
            <person name="Nicola S."/>
        </authorList>
    </citation>
    <scope>NUCLEOTIDE SEQUENCE [LARGE SCALE GENOMIC DNA]</scope>
    <source>
        <strain evidence="3 4">DSM 44616</strain>
    </source>
</reference>
<dbReference type="InterPro" id="IPR007969">
    <property type="entry name" value="DUF732"/>
</dbReference>
<gene>
    <name evidence="3" type="ORF">AWC23_19965</name>
</gene>
<evidence type="ECO:0000259" key="2">
    <source>
        <dbReference type="Pfam" id="PF05305"/>
    </source>
</evidence>
<comment type="caution">
    <text evidence="3">The sequence shown here is derived from an EMBL/GenBank/DDBJ whole genome shotgun (WGS) entry which is preliminary data.</text>
</comment>
<dbReference type="Pfam" id="PF05305">
    <property type="entry name" value="DUF732"/>
    <property type="match status" value="1"/>
</dbReference>
<dbReference type="Proteomes" id="UP000193387">
    <property type="component" value="Unassembled WGS sequence"/>
</dbReference>
<evidence type="ECO:0000256" key="1">
    <source>
        <dbReference type="SAM" id="SignalP"/>
    </source>
</evidence>
<accession>A0AAJ3NMV9</accession>
<feature type="chain" id="PRO_5042493301" description="DUF732 domain-containing protein" evidence="1">
    <location>
        <begin position="30"/>
        <end position="107"/>
    </location>
</feature>
<keyword evidence="4" id="KW-1185">Reference proteome</keyword>